<evidence type="ECO:0000313" key="2">
    <source>
        <dbReference type="Proteomes" id="UP000645828"/>
    </source>
</evidence>
<comment type="caution">
    <text evidence="1">The sequence shown here is derived from an EMBL/GenBank/DDBJ whole genome shotgun (WGS) entry which is preliminary data.</text>
</comment>
<gene>
    <name evidence="1" type="ORF">NYPRO_LOCUS5243</name>
</gene>
<evidence type="ECO:0000313" key="1">
    <source>
        <dbReference type="EMBL" id="CAD7672448.1"/>
    </source>
</evidence>
<dbReference type="Proteomes" id="UP000645828">
    <property type="component" value="Unassembled WGS sequence"/>
</dbReference>
<keyword evidence="2" id="KW-1185">Reference proteome</keyword>
<name>A0A811Y6Y9_NYCPR</name>
<sequence length="18" mass="2083">MRCSCILLDTSEVNISIW</sequence>
<proteinExistence type="predicted"/>
<dbReference type="EMBL" id="CAJHUB010000666">
    <property type="protein sequence ID" value="CAD7672448.1"/>
    <property type="molecule type" value="Genomic_DNA"/>
</dbReference>
<accession>A0A811Y6Y9</accession>
<protein>
    <submittedName>
        <fullName evidence="1">(raccoon dog) hypothetical protein</fullName>
    </submittedName>
</protein>
<dbReference type="AlphaFoldDB" id="A0A811Y6Y9"/>
<reference evidence="1" key="1">
    <citation type="submission" date="2020-12" db="EMBL/GenBank/DDBJ databases">
        <authorList>
            <consortium name="Molecular Ecology Group"/>
        </authorList>
    </citation>
    <scope>NUCLEOTIDE SEQUENCE</scope>
    <source>
        <strain evidence="1">TBG_1078</strain>
    </source>
</reference>
<organism evidence="1 2">
    <name type="scientific">Nyctereutes procyonoides</name>
    <name type="common">Raccoon dog</name>
    <name type="synonym">Canis procyonoides</name>
    <dbReference type="NCBI Taxonomy" id="34880"/>
    <lineage>
        <taxon>Eukaryota</taxon>
        <taxon>Metazoa</taxon>
        <taxon>Chordata</taxon>
        <taxon>Craniata</taxon>
        <taxon>Vertebrata</taxon>
        <taxon>Euteleostomi</taxon>
        <taxon>Mammalia</taxon>
        <taxon>Eutheria</taxon>
        <taxon>Laurasiatheria</taxon>
        <taxon>Carnivora</taxon>
        <taxon>Caniformia</taxon>
        <taxon>Canidae</taxon>
        <taxon>Nyctereutes</taxon>
    </lineage>
</organism>